<dbReference type="AlphaFoldDB" id="A0A7S3C872"/>
<feature type="transmembrane region" description="Helical" evidence="1">
    <location>
        <begin position="14"/>
        <end position="35"/>
    </location>
</feature>
<organism evidence="3">
    <name type="scientific">Chloropicon roscoffensis</name>
    <dbReference type="NCBI Taxonomy" id="1461544"/>
    <lineage>
        <taxon>Eukaryota</taxon>
        <taxon>Viridiplantae</taxon>
        <taxon>Chlorophyta</taxon>
        <taxon>Chloropicophyceae</taxon>
        <taxon>Chloropicales</taxon>
        <taxon>Chloropicaceae</taxon>
        <taxon>Chloropicon</taxon>
    </lineage>
</organism>
<reference evidence="4 5" key="2">
    <citation type="submission" date="2024-03" db="EMBL/GenBank/DDBJ databases">
        <title>Complete genome sequence of the green alga Chloropicon roscoffensis RCC1871.</title>
        <authorList>
            <person name="Lemieux C."/>
            <person name="Pombert J.-F."/>
            <person name="Otis C."/>
            <person name="Turmel M."/>
        </authorList>
    </citation>
    <scope>NUCLEOTIDE SEQUENCE [LARGE SCALE GENOMIC DNA]</scope>
    <source>
        <strain evidence="4 5">RCC1871</strain>
    </source>
</reference>
<dbReference type="EMBL" id="HBHZ01002441">
    <property type="protein sequence ID" value="CAE0188820.1"/>
    <property type="molecule type" value="Transcribed_RNA"/>
</dbReference>
<feature type="transmembrane region" description="Helical" evidence="1">
    <location>
        <begin position="88"/>
        <end position="109"/>
    </location>
</feature>
<sequence>MGLKSCIRTLVDDAVRFVALCEIIAAVASLALAGMMAERDDVFKSGDWKHPRRSWFVGSVALYGLLMLLSGSLGMVGSSKCKGFCLDLHALVTILLVSAQSVVVCVFFADRSALEGLGAKDPYGDLTAAIAWIEHNSVGSIAIAATVFSVQLAGFLLAWSVRLCCRAGGHDPNAHEDFEEFEYEYAPLPPTQDSFEFSKYGEGGPEAPNRMLSNLQKKYAETFKQAGPAPQDGLGRPLLGQEAASAVPYPTVV</sequence>
<keyword evidence="1" id="KW-0472">Membrane</keyword>
<feature type="transmembrane region" description="Helical" evidence="1">
    <location>
        <begin position="141"/>
        <end position="161"/>
    </location>
</feature>
<evidence type="ECO:0000313" key="5">
    <source>
        <dbReference type="Proteomes" id="UP001472866"/>
    </source>
</evidence>
<keyword evidence="1" id="KW-0812">Transmembrane</keyword>
<reference evidence="3" key="1">
    <citation type="submission" date="2021-01" db="EMBL/GenBank/DDBJ databases">
        <authorList>
            <person name="Corre E."/>
            <person name="Pelletier E."/>
            <person name="Niang G."/>
            <person name="Scheremetjew M."/>
            <person name="Finn R."/>
            <person name="Kale V."/>
            <person name="Holt S."/>
            <person name="Cochrane G."/>
            <person name="Meng A."/>
            <person name="Brown T."/>
            <person name="Cohen L."/>
        </authorList>
    </citation>
    <scope>NUCLEOTIDE SEQUENCE</scope>
    <source>
        <strain evidence="3">RCC1871</strain>
    </source>
</reference>
<gene>
    <name evidence="2" type="ORF">CROS1456_LOCUS1890</name>
    <name evidence="3" type="ORF">CROS1456_LOCUS1891</name>
    <name evidence="4" type="ORF">HKI87_01g03640</name>
</gene>
<feature type="transmembrane region" description="Helical" evidence="1">
    <location>
        <begin position="55"/>
        <end position="76"/>
    </location>
</feature>
<name>A0A7S3C872_9CHLO</name>
<evidence type="ECO:0000313" key="2">
    <source>
        <dbReference type="EMBL" id="CAE0188819.1"/>
    </source>
</evidence>
<protein>
    <recommendedName>
        <fullName evidence="6">Tetraspanin</fullName>
    </recommendedName>
</protein>
<dbReference type="EMBL" id="HBHZ01002440">
    <property type="protein sequence ID" value="CAE0188819.1"/>
    <property type="molecule type" value="Transcribed_RNA"/>
</dbReference>
<accession>A0A7S3C872</accession>
<evidence type="ECO:0000256" key="1">
    <source>
        <dbReference type="SAM" id="Phobius"/>
    </source>
</evidence>
<evidence type="ECO:0000313" key="4">
    <source>
        <dbReference type="EMBL" id="WZN58840.1"/>
    </source>
</evidence>
<dbReference type="EMBL" id="CP151501">
    <property type="protein sequence ID" value="WZN58840.1"/>
    <property type="molecule type" value="Genomic_DNA"/>
</dbReference>
<dbReference type="Proteomes" id="UP001472866">
    <property type="component" value="Chromosome 01"/>
</dbReference>
<evidence type="ECO:0000313" key="3">
    <source>
        <dbReference type="EMBL" id="CAE0188820.1"/>
    </source>
</evidence>
<keyword evidence="5" id="KW-1185">Reference proteome</keyword>
<evidence type="ECO:0008006" key="6">
    <source>
        <dbReference type="Google" id="ProtNLM"/>
    </source>
</evidence>
<keyword evidence="1" id="KW-1133">Transmembrane helix</keyword>
<proteinExistence type="predicted"/>